<keyword evidence="1" id="KW-0732">Signal</keyword>
<reference evidence="2 3" key="1">
    <citation type="journal article" date="2019" name="Int. J. Syst. Evol. Microbiol.">
        <title>The Global Catalogue of Microorganisms (GCM) 10K type strain sequencing project: providing services to taxonomists for standard genome sequencing and annotation.</title>
        <authorList>
            <consortium name="The Broad Institute Genomics Platform"/>
            <consortium name="The Broad Institute Genome Sequencing Center for Infectious Disease"/>
            <person name="Wu L."/>
            <person name="Ma J."/>
        </authorList>
    </citation>
    <scope>NUCLEOTIDE SEQUENCE [LARGE SCALE GENOMIC DNA]</scope>
    <source>
        <strain evidence="2 3">JCM 4505</strain>
    </source>
</reference>
<evidence type="ECO:0000313" key="3">
    <source>
        <dbReference type="Proteomes" id="UP001501867"/>
    </source>
</evidence>
<gene>
    <name evidence="2" type="ORF">GCM10010302_44590</name>
</gene>
<sequence length="95" mass="9366">MPRLTRTLGLGAAAFVAAQAALLATATGASAGQADFGGAAGDSASSSFSPTPGNCEGLQGYLRSHGGNVRSMSDTFQNEWRQCAAGPIAGSFGKG</sequence>
<keyword evidence="3" id="KW-1185">Reference proteome</keyword>
<protein>
    <submittedName>
        <fullName evidence="2">Uncharacterized protein</fullName>
    </submittedName>
</protein>
<dbReference type="EMBL" id="BAAABV010000021">
    <property type="protein sequence ID" value="GAA0301104.1"/>
    <property type="molecule type" value="Genomic_DNA"/>
</dbReference>
<dbReference type="Proteomes" id="UP001501867">
    <property type="component" value="Unassembled WGS sequence"/>
</dbReference>
<feature type="chain" id="PRO_5046691670" evidence="1">
    <location>
        <begin position="32"/>
        <end position="95"/>
    </location>
</feature>
<evidence type="ECO:0000256" key="1">
    <source>
        <dbReference type="SAM" id="SignalP"/>
    </source>
</evidence>
<organism evidence="2 3">
    <name type="scientific">Streptomyces polychromogenes</name>
    <dbReference type="NCBI Taxonomy" id="67342"/>
    <lineage>
        <taxon>Bacteria</taxon>
        <taxon>Bacillati</taxon>
        <taxon>Actinomycetota</taxon>
        <taxon>Actinomycetes</taxon>
        <taxon>Kitasatosporales</taxon>
        <taxon>Streptomycetaceae</taxon>
        <taxon>Streptomyces</taxon>
    </lineage>
</organism>
<proteinExistence type="predicted"/>
<name>A0ABN0VH52_9ACTN</name>
<comment type="caution">
    <text evidence="2">The sequence shown here is derived from an EMBL/GenBank/DDBJ whole genome shotgun (WGS) entry which is preliminary data.</text>
</comment>
<accession>A0ABN0VH52</accession>
<evidence type="ECO:0000313" key="2">
    <source>
        <dbReference type="EMBL" id="GAA0301104.1"/>
    </source>
</evidence>
<dbReference type="RefSeq" id="WP_344162312.1">
    <property type="nucleotide sequence ID" value="NZ_BAAABV010000021.1"/>
</dbReference>
<feature type="signal peptide" evidence="1">
    <location>
        <begin position="1"/>
        <end position="31"/>
    </location>
</feature>